<evidence type="ECO:0000313" key="1">
    <source>
        <dbReference type="EMBL" id="MFC4403347.1"/>
    </source>
</evidence>
<reference evidence="2" key="1">
    <citation type="journal article" date="2019" name="Int. J. Syst. Evol. Microbiol.">
        <title>The Global Catalogue of Microorganisms (GCM) 10K type strain sequencing project: providing services to taxonomists for standard genome sequencing and annotation.</title>
        <authorList>
            <consortium name="The Broad Institute Genomics Platform"/>
            <consortium name="The Broad Institute Genome Sequencing Center for Infectious Disease"/>
            <person name="Wu L."/>
            <person name="Ma J."/>
        </authorList>
    </citation>
    <scope>NUCLEOTIDE SEQUENCE [LARGE SCALE GENOMIC DNA]</scope>
    <source>
        <strain evidence="2">CCUG 37865</strain>
    </source>
</reference>
<dbReference type="EMBL" id="JBHSDT010000004">
    <property type="protein sequence ID" value="MFC4403347.1"/>
    <property type="molecule type" value="Genomic_DNA"/>
</dbReference>
<comment type="caution">
    <text evidence="1">The sequence shown here is derived from an EMBL/GenBank/DDBJ whole genome shotgun (WGS) entry which is preliminary data.</text>
</comment>
<proteinExistence type="predicted"/>
<accession>A0ABV8WU01</accession>
<organism evidence="1 2">
    <name type="scientific">Gracilibacillus xinjiangensis</name>
    <dbReference type="NCBI Taxonomy" id="1193282"/>
    <lineage>
        <taxon>Bacteria</taxon>
        <taxon>Bacillati</taxon>
        <taxon>Bacillota</taxon>
        <taxon>Bacilli</taxon>
        <taxon>Bacillales</taxon>
        <taxon>Bacillaceae</taxon>
        <taxon>Gracilibacillus</taxon>
    </lineage>
</organism>
<evidence type="ECO:0000313" key="2">
    <source>
        <dbReference type="Proteomes" id="UP001595882"/>
    </source>
</evidence>
<dbReference type="Proteomes" id="UP001595882">
    <property type="component" value="Unassembled WGS sequence"/>
</dbReference>
<gene>
    <name evidence="1" type="ORF">ACFOY7_09675</name>
</gene>
<dbReference type="RefSeq" id="WP_390251796.1">
    <property type="nucleotide sequence ID" value="NZ_JBHSDT010000004.1"/>
</dbReference>
<name>A0ABV8WU01_9BACI</name>
<protein>
    <submittedName>
        <fullName evidence="1">Uncharacterized protein</fullName>
    </submittedName>
</protein>
<keyword evidence="2" id="KW-1185">Reference proteome</keyword>
<sequence>MNNVGETMLEDRMQQLQEALSTTNISDYQIESFDLTYYYEIKGKDGSVNVQMETKIVQM</sequence>